<feature type="domain" description="HTH marR-type" evidence="1">
    <location>
        <begin position="10"/>
        <end position="143"/>
    </location>
</feature>
<dbReference type="InterPro" id="IPR036388">
    <property type="entry name" value="WH-like_DNA-bd_sf"/>
</dbReference>
<dbReference type="RefSeq" id="WP_425308295.1">
    <property type="nucleotide sequence ID" value="NZ_CP154795.1"/>
</dbReference>
<proteinExistence type="predicted"/>
<protein>
    <submittedName>
        <fullName evidence="2">MarR family winged helix-turn-helix transcriptional regulator</fullName>
    </submittedName>
</protein>
<dbReference type="Pfam" id="PF12802">
    <property type="entry name" value="MarR_2"/>
    <property type="match status" value="1"/>
</dbReference>
<reference evidence="2 3" key="1">
    <citation type="submission" date="2024-04" db="EMBL/GenBank/DDBJ databases">
        <title>Isolation of an actinomycete strain from pig manure.</title>
        <authorList>
            <person name="Gong T."/>
            <person name="Yu Z."/>
            <person name="An M."/>
            <person name="Wei C."/>
            <person name="Yang W."/>
            <person name="Liu L."/>
        </authorList>
    </citation>
    <scope>NUCLEOTIDE SEQUENCE [LARGE SCALE GENOMIC DNA]</scope>
    <source>
        <strain evidence="2 3">ZF39</strain>
    </source>
</reference>
<keyword evidence="3" id="KW-1185">Reference proteome</keyword>
<dbReference type="SMART" id="SM00347">
    <property type="entry name" value="HTH_MARR"/>
    <property type="match status" value="1"/>
</dbReference>
<gene>
    <name evidence="2" type="ORF">AADG42_05890</name>
</gene>
<sequence length="149" mass="16424">MAAGQEPAEDLGLAVLMFISYRAMETQILDAVREAGFPITVAQARVAARINEDGSRLTELAEAAQMTKQNAGFIVGQLLDQGYVERVPDPRDARAKLIRITALGDRVRRLARDTELRVEAEWLEVLGESGAANLRTALETLRTVTDPYR</sequence>
<dbReference type="PROSITE" id="PS50995">
    <property type="entry name" value="HTH_MARR_2"/>
    <property type="match status" value="1"/>
</dbReference>
<dbReference type="Proteomes" id="UP001442841">
    <property type="component" value="Chromosome"/>
</dbReference>
<evidence type="ECO:0000313" key="2">
    <source>
        <dbReference type="EMBL" id="XAN06857.1"/>
    </source>
</evidence>
<dbReference type="PANTHER" id="PTHR33164">
    <property type="entry name" value="TRANSCRIPTIONAL REGULATOR, MARR FAMILY"/>
    <property type="match status" value="1"/>
</dbReference>
<organism evidence="2 3">
    <name type="scientific">Ammonicoccus fulvus</name>
    <dbReference type="NCBI Taxonomy" id="3138240"/>
    <lineage>
        <taxon>Bacteria</taxon>
        <taxon>Bacillati</taxon>
        <taxon>Actinomycetota</taxon>
        <taxon>Actinomycetes</taxon>
        <taxon>Propionibacteriales</taxon>
        <taxon>Propionibacteriaceae</taxon>
        <taxon>Ammonicoccus</taxon>
    </lineage>
</organism>
<dbReference type="Gene3D" id="1.10.10.10">
    <property type="entry name" value="Winged helix-like DNA-binding domain superfamily/Winged helix DNA-binding domain"/>
    <property type="match status" value="1"/>
</dbReference>
<dbReference type="SUPFAM" id="SSF46785">
    <property type="entry name" value="Winged helix' DNA-binding domain"/>
    <property type="match status" value="1"/>
</dbReference>
<dbReference type="InterPro" id="IPR036390">
    <property type="entry name" value="WH_DNA-bd_sf"/>
</dbReference>
<name>A0ABZ3FPR4_9ACTN</name>
<accession>A0ABZ3FPR4</accession>
<evidence type="ECO:0000259" key="1">
    <source>
        <dbReference type="PROSITE" id="PS50995"/>
    </source>
</evidence>
<evidence type="ECO:0000313" key="3">
    <source>
        <dbReference type="Proteomes" id="UP001442841"/>
    </source>
</evidence>
<dbReference type="PANTHER" id="PTHR33164:SF57">
    <property type="entry name" value="MARR-FAMILY TRANSCRIPTIONAL REGULATOR"/>
    <property type="match status" value="1"/>
</dbReference>
<dbReference type="EMBL" id="CP154795">
    <property type="protein sequence ID" value="XAN06857.1"/>
    <property type="molecule type" value="Genomic_DNA"/>
</dbReference>
<dbReference type="InterPro" id="IPR039422">
    <property type="entry name" value="MarR/SlyA-like"/>
</dbReference>
<dbReference type="InterPro" id="IPR000835">
    <property type="entry name" value="HTH_MarR-typ"/>
</dbReference>